<protein>
    <submittedName>
        <fullName evidence="1">Uncharacterized protein</fullName>
    </submittedName>
</protein>
<reference evidence="1" key="1">
    <citation type="submission" date="2018-02" db="EMBL/GenBank/DDBJ databases">
        <title>Rhizophora mucronata_Transcriptome.</title>
        <authorList>
            <person name="Meera S.P."/>
            <person name="Sreeshan A."/>
            <person name="Augustine A."/>
        </authorList>
    </citation>
    <scope>NUCLEOTIDE SEQUENCE</scope>
    <source>
        <tissue evidence="1">Leaf</tissue>
    </source>
</reference>
<organism evidence="1">
    <name type="scientific">Rhizophora mucronata</name>
    <name type="common">Asiatic mangrove</name>
    <dbReference type="NCBI Taxonomy" id="61149"/>
    <lineage>
        <taxon>Eukaryota</taxon>
        <taxon>Viridiplantae</taxon>
        <taxon>Streptophyta</taxon>
        <taxon>Embryophyta</taxon>
        <taxon>Tracheophyta</taxon>
        <taxon>Spermatophyta</taxon>
        <taxon>Magnoliopsida</taxon>
        <taxon>eudicotyledons</taxon>
        <taxon>Gunneridae</taxon>
        <taxon>Pentapetalae</taxon>
        <taxon>rosids</taxon>
        <taxon>fabids</taxon>
        <taxon>Malpighiales</taxon>
        <taxon>Rhizophoraceae</taxon>
        <taxon>Rhizophora</taxon>
    </lineage>
</organism>
<dbReference type="AlphaFoldDB" id="A0A2P2QBV7"/>
<proteinExistence type="predicted"/>
<name>A0A2P2QBV7_RHIMU</name>
<accession>A0A2P2QBV7</accession>
<evidence type="ECO:0000313" key="1">
    <source>
        <dbReference type="EMBL" id="MBX64397.1"/>
    </source>
</evidence>
<sequence>MVMPNRYKYCLLWPAYRHGLFHATDSQLIRSRSQLLRVCNAGY</sequence>
<dbReference type="EMBL" id="GGEC01083913">
    <property type="protein sequence ID" value="MBX64397.1"/>
    <property type="molecule type" value="Transcribed_RNA"/>
</dbReference>